<evidence type="ECO:0000256" key="4">
    <source>
        <dbReference type="ARBA" id="ARBA00022519"/>
    </source>
</evidence>
<accession>A0A9D2BLU5</accession>
<comment type="similarity">
    <text evidence="2">Belongs to the GSP F family.</text>
</comment>
<reference evidence="10" key="2">
    <citation type="submission" date="2021-04" db="EMBL/GenBank/DDBJ databases">
        <authorList>
            <person name="Gilroy R."/>
        </authorList>
    </citation>
    <scope>NUCLEOTIDE SEQUENCE</scope>
    <source>
        <strain evidence="10">ChiGjej1B1-14440</strain>
    </source>
</reference>
<comment type="subcellular location">
    <subcellularLocation>
        <location evidence="1">Cell inner membrane</location>
        <topology evidence="1">Multi-pass membrane protein</topology>
    </subcellularLocation>
</comment>
<evidence type="ECO:0000313" key="10">
    <source>
        <dbReference type="EMBL" id="HIX80876.1"/>
    </source>
</evidence>
<evidence type="ECO:0000256" key="6">
    <source>
        <dbReference type="ARBA" id="ARBA00022989"/>
    </source>
</evidence>
<feature type="domain" description="Type II secretion system protein GspF" evidence="9">
    <location>
        <begin position="11"/>
        <end position="133"/>
    </location>
</feature>
<comment type="caution">
    <text evidence="10">The sequence shown here is derived from an EMBL/GenBank/DDBJ whole genome shotgun (WGS) entry which is preliminary data.</text>
</comment>
<dbReference type="Proteomes" id="UP000886724">
    <property type="component" value="Unassembled WGS sequence"/>
</dbReference>
<dbReference type="PRINTS" id="PR00812">
    <property type="entry name" value="BCTERIALGSPF"/>
</dbReference>
<feature type="transmembrane region" description="Helical" evidence="8">
    <location>
        <begin position="159"/>
        <end position="181"/>
    </location>
</feature>
<evidence type="ECO:0000256" key="7">
    <source>
        <dbReference type="ARBA" id="ARBA00023136"/>
    </source>
</evidence>
<keyword evidence="4" id="KW-0997">Cell inner membrane</keyword>
<organism evidence="10 11">
    <name type="scientific">Candidatus Erysipelatoclostridium merdavium</name>
    <dbReference type="NCBI Taxonomy" id="2838566"/>
    <lineage>
        <taxon>Bacteria</taxon>
        <taxon>Bacillati</taxon>
        <taxon>Bacillota</taxon>
        <taxon>Erysipelotrichia</taxon>
        <taxon>Erysipelotrichales</taxon>
        <taxon>Erysipelotrichales incertae sedis</taxon>
    </lineage>
</organism>
<evidence type="ECO:0000256" key="5">
    <source>
        <dbReference type="ARBA" id="ARBA00022692"/>
    </source>
</evidence>
<keyword evidence="5 8" id="KW-0812">Transmembrane</keyword>
<protein>
    <submittedName>
        <fullName evidence="10">Type II secretion system F family protein</fullName>
    </submittedName>
</protein>
<reference evidence="10" key="1">
    <citation type="journal article" date="2021" name="PeerJ">
        <title>Extensive microbial diversity within the chicken gut microbiome revealed by metagenomics and culture.</title>
        <authorList>
            <person name="Gilroy R."/>
            <person name="Ravi A."/>
            <person name="Getino M."/>
            <person name="Pursley I."/>
            <person name="Horton D.L."/>
            <person name="Alikhan N.F."/>
            <person name="Baker D."/>
            <person name="Gharbi K."/>
            <person name="Hall N."/>
            <person name="Watson M."/>
            <person name="Adriaenssens E.M."/>
            <person name="Foster-Nyarko E."/>
            <person name="Jarju S."/>
            <person name="Secka A."/>
            <person name="Antonio M."/>
            <person name="Oren A."/>
            <person name="Chaudhuri R.R."/>
            <person name="La Ragione R."/>
            <person name="Hildebrand F."/>
            <person name="Pallen M.J."/>
        </authorList>
    </citation>
    <scope>NUCLEOTIDE SEQUENCE</scope>
    <source>
        <strain evidence="10">ChiGjej1B1-14440</strain>
    </source>
</reference>
<dbReference type="AlphaFoldDB" id="A0A9D2BLU5"/>
<name>A0A9D2BLU5_9FIRM</name>
<dbReference type="EMBL" id="DXET01000071">
    <property type="protein sequence ID" value="HIX80876.1"/>
    <property type="molecule type" value="Genomic_DNA"/>
</dbReference>
<sequence>MKLTVNEKYLFCREMAMILKSGFSLHQGIMMIGEEIDNSNIKNVLENLVASIDEGCSFSDALKANEAFDEYMINLVNIGETSGNMDTVMASLSDYYFRIDDITDKLKQAMVFPIILLIMMVVVVGVIVFKVLPVFKSVLRSLGSDLTSFANTFMEFGQIFSLICFIILLILVFIIVGVYFYQKAKGINIISSLMQKSFFGSKLSDSLNKAQITYALSLFVGSGYDLEEAMKYVDRLIDNVKLQEKLVNCNQDLANGEDFVTVIKRYQIYQGMPLSMIQIGFKTGQIDEIMTMLADHFQDEVSEAIGRFLNIIEPSIVAFLSLIVGVVLISVMLPLISIMASI</sequence>
<feature type="domain" description="Type II secretion system protein GspF" evidence="9">
    <location>
        <begin position="215"/>
        <end position="334"/>
    </location>
</feature>
<dbReference type="InterPro" id="IPR042094">
    <property type="entry name" value="T2SS_GspF_sf"/>
</dbReference>
<evidence type="ECO:0000256" key="8">
    <source>
        <dbReference type="SAM" id="Phobius"/>
    </source>
</evidence>
<dbReference type="Pfam" id="PF00482">
    <property type="entry name" value="T2SSF"/>
    <property type="match status" value="2"/>
</dbReference>
<proteinExistence type="inferred from homology"/>
<dbReference type="InterPro" id="IPR003004">
    <property type="entry name" value="GspF/PilC"/>
</dbReference>
<dbReference type="Gene3D" id="1.20.81.30">
    <property type="entry name" value="Type II secretion system (T2SS), domain F"/>
    <property type="match status" value="2"/>
</dbReference>
<dbReference type="InterPro" id="IPR018076">
    <property type="entry name" value="T2SS_GspF_dom"/>
</dbReference>
<evidence type="ECO:0000256" key="3">
    <source>
        <dbReference type="ARBA" id="ARBA00022475"/>
    </source>
</evidence>
<dbReference type="GO" id="GO:0005886">
    <property type="term" value="C:plasma membrane"/>
    <property type="evidence" value="ECO:0007669"/>
    <property type="project" value="UniProtKB-SubCell"/>
</dbReference>
<keyword evidence="6 8" id="KW-1133">Transmembrane helix</keyword>
<keyword evidence="3" id="KW-1003">Cell membrane</keyword>
<evidence type="ECO:0000256" key="1">
    <source>
        <dbReference type="ARBA" id="ARBA00004429"/>
    </source>
</evidence>
<feature type="transmembrane region" description="Helical" evidence="8">
    <location>
        <begin position="114"/>
        <end position="139"/>
    </location>
</feature>
<dbReference type="PANTHER" id="PTHR30012">
    <property type="entry name" value="GENERAL SECRETION PATHWAY PROTEIN"/>
    <property type="match status" value="1"/>
</dbReference>
<evidence type="ECO:0000259" key="9">
    <source>
        <dbReference type="Pfam" id="PF00482"/>
    </source>
</evidence>
<evidence type="ECO:0000313" key="11">
    <source>
        <dbReference type="Proteomes" id="UP000886724"/>
    </source>
</evidence>
<dbReference type="PANTHER" id="PTHR30012:SF0">
    <property type="entry name" value="TYPE II SECRETION SYSTEM PROTEIN F-RELATED"/>
    <property type="match status" value="1"/>
</dbReference>
<keyword evidence="7 8" id="KW-0472">Membrane</keyword>
<dbReference type="FunFam" id="1.20.81.30:FF:000001">
    <property type="entry name" value="Type II secretion system protein F"/>
    <property type="match status" value="1"/>
</dbReference>
<gene>
    <name evidence="10" type="ORF">H9980_02750</name>
</gene>
<evidence type="ECO:0000256" key="2">
    <source>
        <dbReference type="ARBA" id="ARBA00005745"/>
    </source>
</evidence>
<feature type="transmembrane region" description="Helical" evidence="8">
    <location>
        <begin position="316"/>
        <end position="340"/>
    </location>
</feature>